<dbReference type="PANTHER" id="PTHR42850:SF2">
    <property type="entry name" value="BLL5683 PROTEIN"/>
    <property type="match status" value="1"/>
</dbReference>
<comment type="caution">
    <text evidence="3">The sequence shown here is derived from an EMBL/GenBank/DDBJ whole genome shotgun (WGS) entry which is preliminary data.</text>
</comment>
<dbReference type="RefSeq" id="WP_377264318.1">
    <property type="nucleotide sequence ID" value="NZ_JBHMAA010000024.1"/>
</dbReference>
<dbReference type="InterPro" id="IPR011152">
    <property type="entry name" value="Pesterase_MJ0912"/>
</dbReference>
<dbReference type="Pfam" id="PF12850">
    <property type="entry name" value="Metallophos_2"/>
    <property type="match status" value="1"/>
</dbReference>
<gene>
    <name evidence="3" type="ORF">ACFFP0_21905</name>
</gene>
<accession>A0ABV6ALL7</accession>
<evidence type="ECO:0000259" key="2">
    <source>
        <dbReference type="Pfam" id="PF12850"/>
    </source>
</evidence>
<reference evidence="3 4" key="1">
    <citation type="submission" date="2024-09" db="EMBL/GenBank/DDBJ databases">
        <authorList>
            <person name="Sun Q."/>
            <person name="Mori K."/>
        </authorList>
    </citation>
    <scope>NUCLEOTIDE SEQUENCE [LARGE SCALE GENOMIC DNA]</scope>
    <source>
        <strain evidence="3 4">TBRC 4938</strain>
    </source>
</reference>
<dbReference type="EMBL" id="JBHMAA010000024">
    <property type="protein sequence ID" value="MFB9951512.1"/>
    <property type="molecule type" value="Genomic_DNA"/>
</dbReference>
<dbReference type="PIRSF" id="PIRSF000883">
    <property type="entry name" value="Pesterase_MJ0912"/>
    <property type="match status" value="1"/>
</dbReference>
<dbReference type="Gene3D" id="3.60.21.10">
    <property type="match status" value="1"/>
</dbReference>
<dbReference type="SUPFAM" id="SSF56300">
    <property type="entry name" value="Metallo-dependent phosphatases"/>
    <property type="match status" value="1"/>
</dbReference>
<sequence>MKIAILSDIHANREAFEAVLADCAARGAGRFIVLGDIVGYGPDPAWCVEKTVALAEAGATVIRGNHDQAINDPSPSMNSDAKAAIDWTTGVLSPAQKAFLAALPLSSAEEDRLCLHSEASAPSRFHYVRNAEGAARHFAHCEQRLSFCGHLHRPALYASGPGGKVTSFTPSRATPVPLLAQRRWLAVIGSVGQPRDGDPAAGYAILDTGTGELSFLKVPYDIETTAAKIRAAGLPDSLADRLFKGV</sequence>
<evidence type="ECO:0000256" key="1">
    <source>
        <dbReference type="ARBA" id="ARBA00008950"/>
    </source>
</evidence>
<organism evidence="3 4">
    <name type="scientific">Rhizobium puerariae</name>
    <dbReference type="NCBI Taxonomy" id="1585791"/>
    <lineage>
        <taxon>Bacteria</taxon>
        <taxon>Pseudomonadati</taxon>
        <taxon>Pseudomonadota</taxon>
        <taxon>Alphaproteobacteria</taxon>
        <taxon>Hyphomicrobiales</taxon>
        <taxon>Rhizobiaceae</taxon>
        <taxon>Rhizobium/Agrobacterium group</taxon>
        <taxon>Rhizobium</taxon>
    </lineage>
</organism>
<keyword evidence="4" id="KW-1185">Reference proteome</keyword>
<protein>
    <submittedName>
        <fullName evidence="3">Metallophosphoesterase family protein</fullName>
    </submittedName>
</protein>
<evidence type="ECO:0000313" key="4">
    <source>
        <dbReference type="Proteomes" id="UP001589692"/>
    </source>
</evidence>
<dbReference type="InterPro" id="IPR024654">
    <property type="entry name" value="Calcineurin-like_PHP_lpxH"/>
</dbReference>
<comment type="similarity">
    <text evidence="1">Belongs to the metallophosphoesterase superfamily. YfcE family.</text>
</comment>
<dbReference type="CDD" id="cd00838">
    <property type="entry name" value="MPP_superfamily"/>
    <property type="match status" value="1"/>
</dbReference>
<proteinExistence type="inferred from homology"/>
<dbReference type="InterPro" id="IPR050126">
    <property type="entry name" value="Ap4A_hydrolase"/>
</dbReference>
<dbReference type="PANTHER" id="PTHR42850">
    <property type="entry name" value="METALLOPHOSPHOESTERASE"/>
    <property type="match status" value="1"/>
</dbReference>
<dbReference type="Proteomes" id="UP001589692">
    <property type="component" value="Unassembled WGS sequence"/>
</dbReference>
<evidence type="ECO:0000313" key="3">
    <source>
        <dbReference type="EMBL" id="MFB9951512.1"/>
    </source>
</evidence>
<name>A0ABV6ALL7_9HYPH</name>
<feature type="domain" description="Calcineurin-like phosphoesterase" evidence="2">
    <location>
        <begin position="1"/>
        <end position="210"/>
    </location>
</feature>
<dbReference type="InterPro" id="IPR029052">
    <property type="entry name" value="Metallo-depent_PP-like"/>
</dbReference>